<reference evidence="2" key="3">
    <citation type="submission" date="2015-04" db="UniProtKB">
        <authorList>
            <consortium name="EnsemblPlants"/>
        </authorList>
    </citation>
    <scope>IDENTIFICATION</scope>
</reference>
<dbReference type="HOGENOM" id="CLU_1878412_0_0_1"/>
<keyword evidence="3" id="KW-1185">Reference proteome</keyword>
<dbReference type="AlphaFoldDB" id="A0A0D9XZ67"/>
<dbReference type="Gramene" id="LPERR12G09570.1">
    <property type="protein sequence ID" value="LPERR12G09570.1"/>
    <property type="gene ID" value="LPERR12G09570"/>
</dbReference>
<evidence type="ECO:0000256" key="1">
    <source>
        <dbReference type="SAM" id="MobiDB-lite"/>
    </source>
</evidence>
<dbReference type="Proteomes" id="UP000032180">
    <property type="component" value="Chromosome 12"/>
</dbReference>
<protein>
    <submittedName>
        <fullName evidence="2">Uncharacterized protein</fullName>
    </submittedName>
</protein>
<proteinExistence type="predicted"/>
<reference evidence="3" key="2">
    <citation type="submission" date="2013-12" db="EMBL/GenBank/DDBJ databases">
        <authorList>
            <person name="Yu Y."/>
            <person name="Lee S."/>
            <person name="de Baynast K."/>
            <person name="Wissotski M."/>
            <person name="Liu L."/>
            <person name="Talag J."/>
            <person name="Goicoechea J."/>
            <person name="Angelova A."/>
            <person name="Jetty R."/>
            <person name="Kudrna D."/>
            <person name="Golser W."/>
            <person name="Rivera L."/>
            <person name="Zhang J."/>
            <person name="Wing R."/>
        </authorList>
    </citation>
    <scope>NUCLEOTIDE SEQUENCE</scope>
</reference>
<evidence type="ECO:0000313" key="2">
    <source>
        <dbReference type="EnsemblPlants" id="LPERR12G09570.1"/>
    </source>
</evidence>
<sequence length="136" mass="15239">MDTVQQPTPKPSIAISDYTRRDLQREIEESLVVTDIRDKPLAVANNRRLRGGLLPGRWERKSGHRRGHLFSRQAVGGLDTGGDQSTLEPPRSTGLRGGRESRSEGSPAGSAARFGWWLGSRYLPLHYNEPLQTFKF</sequence>
<feature type="region of interest" description="Disordered" evidence="1">
    <location>
        <begin position="59"/>
        <end position="110"/>
    </location>
</feature>
<name>A0A0D9XZ67_9ORYZ</name>
<dbReference type="EnsemblPlants" id="LPERR12G09570.1">
    <property type="protein sequence ID" value="LPERR12G09570.1"/>
    <property type="gene ID" value="LPERR12G09570"/>
</dbReference>
<reference evidence="2 3" key="1">
    <citation type="submission" date="2012-08" db="EMBL/GenBank/DDBJ databases">
        <title>Oryza genome evolution.</title>
        <authorList>
            <person name="Wing R.A."/>
        </authorList>
    </citation>
    <scope>NUCLEOTIDE SEQUENCE</scope>
</reference>
<organism evidence="2 3">
    <name type="scientific">Leersia perrieri</name>
    <dbReference type="NCBI Taxonomy" id="77586"/>
    <lineage>
        <taxon>Eukaryota</taxon>
        <taxon>Viridiplantae</taxon>
        <taxon>Streptophyta</taxon>
        <taxon>Embryophyta</taxon>
        <taxon>Tracheophyta</taxon>
        <taxon>Spermatophyta</taxon>
        <taxon>Magnoliopsida</taxon>
        <taxon>Liliopsida</taxon>
        <taxon>Poales</taxon>
        <taxon>Poaceae</taxon>
        <taxon>BOP clade</taxon>
        <taxon>Oryzoideae</taxon>
        <taxon>Oryzeae</taxon>
        <taxon>Oryzinae</taxon>
        <taxon>Leersia</taxon>
    </lineage>
</organism>
<evidence type="ECO:0000313" key="3">
    <source>
        <dbReference type="Proteomes" id="UP000032180"/>
    </source>
</evidence>
<accession>A0A0D9XZ67</accession>